<keyword evidence="3" id="KW-1185">Reference proteome</keyword>
<feature type="transmembrane region" description="Helical" evidence="1">
    <location>
        <begin position="6"/>
        <end position="24"/>
    </location>
</feature>
<feature type="transmembrane region" description="Helical" evidence="1">
    <location>
        <begin position="31"/>
        <end position="60"/>
    </location>
</feature>
<evidence type="ECO:0000256" key="1">
    <source>
        <dbReference type="SAM" id="Phobius"/>
    </source>
</evidence>
<feature type="transmembrane region" description="Helical" evidence="1">
    <location>
        <begin position="125"/>
        <end position="144"/>
    </location>
</feature>
<proteinExistence type="predicted"/>
<accession>A0ABN1J374</accession>
<name>A0ABN1J374_9CLOT</name>
<keyword evidence="1" id="KW-0472">Membrane</keyword>
<reference evidence="2 3" key="1">
    <citation type="journal article" date="2019" name="Int. J. Syst. Evol. Microbiol.">
        <title>The Global Catalogue of Microorganisms (GCM) 10K type strain sequencing project: providing services to taxonomists for standard genome sequencing and annotation.</title>
        <authorList>
            <consortium name="The Broad Institute Genomics Platform"/>
            <consortium name="The Broad Institute Genome Sequencing Center for Infectious Disease"/>
            <person name="Wu L."/>
            <person name="Ma J."/>
        </authorList>
    </citation>
    <scope>NUCLEOTIDE SEQUENCE [LARGE SCALE GENOMIC DNA]</scope>
    <source>
        <strain evidence="2 3">JCM 1405</strain>
    </source>
</reference>
<evidence type="ECO:0000313" key="3">
    <source>
        <dbReference type="Proteomes" id="UP001500339"/>
    </source>
</evidence>
<gene>
    <name evidence="2" type="ORF">GCM10008905_24690</name>
</gene>
<feature type="transmembrane region" description="Helical" evidence="1">
    <location>
        <begin position="92"/>
        <end position="118"/>
    </location>
</feature>
<dbReference type="EMBL" id="BAAACF010000003">
    <property type="protein sequence ID" value="GAA0727275.1"/>
    <property type="molecule type" value="Genomic_DNA"/>
</dbReference>
<keyword evidence="1" id="KW-1133">Transmembrane helix</keyword>
<dbReference type="Proteomes" id="UP001500339">
    <property type="component" value="Unassembled WGS sequence"/>
</dbReference>
<comment type="caution">
    <text evidence="2">The sequence shown here is derived from an EMBL/GenBank/DDBJ whole genome shotgun (WGS) entry which is preliminary data.</text>
</comment>
<keyword evidence="1" id="KW-0812">Transmembrane</keyword>
<organism evidence="2 3">
    <name type="scientific">Clostridium malenominatum</name>
    <dbReference type="NCBI Taxonomy" id="1539"/>
    <lineage>
        <taxon>Bacteria</taxon>
        <taxon>Bacillati</taxon>
        <taxon>Bacillota</taxon>
        <taxon>Clostridia</taxon>
        <taxon>Eubacteriales</taxon>
        <taxon>Clostridiaceae</taxon>
        <taxon>Clostridium</taxon>
    </lineage>
</organism>
<sequence>MENRKFTALFFSLIPGAGHLYLGLQKKGLQIMIAFFGLIALVDWIHLPIAGMFIPIIWFYSIFDVRKALYNPQNYDDSLNLNLSFDFMNVKYLGWFFIILGVAAIFDNVVFPLANIYIDWQTMRYVKSTIVSFIFIALGIKMLIPRR</sequence>
<protein>
    <recommendedName>
        <fullName evidence="4">TM2 domain-containing protein</fullName>
    </recommendedName>
</protein>
<dbReference type="RefSeq" id="WP_343770118.1">
    <property type="nucleotide sequence ID" value="NZ_BAAACF010000003.1"/>
</dbReference>
<evidence type="ECO:0008006" key="4">
    <source>
        <dbReference type="Google" id="ProtNLM"/>
    </source>
</evidence>
<evidence type="ECO:0000313" key="2">
    <source>
        <dbReference type="EMBL" id="GAA0727275.1"/>
    </source>
</evidence>